<name>A0A286C051_9GAMM</name>
<accession>A0A286C051</accession>
<feature type="region of interest" description="Disordered" evidence="1">
    <location>
        <begin position="21"/>
        <end position="50"/>
    </location>
</feature>
<protein>
    <submittedName>
        <fullName evidence="2">Uncharacterized protein</fullName>
    </submittedName>
</protein>
<organism evidence="2 3">
    <name type="scientific">Candidatus Pantoea floridensis</name>
    <dbReference type="NCBI Taxonomy" id="1938870"/>
    <lineage>
        <taxon>Bacteria</taxon>
        <taxon>Pseudomonadati</taxon>
        <taxon>Pseudomonadota</taxon>
        <taxon>Gammaproteobacteria</taxon>
        <taxon>Enterobacterales</taxon>
        <taxon>Erwiniaceae</taxon>
        <taxon>Pantoea</taxon>
    </lineage>
</organism>
<dbReference type="EMBL" id="OCMY01000001">
    <property type="protein sequence ID" value="SOD39757.1"/>
    <property type="molecule type" value="Genomic_DNA"/>
</dbReference>
<keyword evidence="3" id="KW-1185">Reference proteome</keyword>
<feature type="compositionally biased region" description="Polar residues" evidence="1">
    <location>
        <begin position="23"/>
        <end position="36"/>
    </location>
</feature>
<sequence>MHSFGSLGSMHFKTNLTDRDVDSSNSMNNGHLLNLNNRDDVSNGAGLSSPSSITESLFNGKLRNNLFEGAQSDSFSQGQDLGNLGLSMWNNSSTNPVLQGAEPGGASMGATVPESHMISVIEQVLKRMGINAQHSVFNPNQNPALMGAFSDGMSGALTNRSVESQPFPAMSNTPQSYNQLGSNFGQNLNVNLANTAINSCVTNGTNNTIGGDKDTREMIGQYMDQHQNVYSKPETSDGKDTSWKTALSNQDQLSQNSLALVNIARQDLVSALEGGNVGANHPGKDVSHAMMNADAGQTNIMIAQQQRQLFMTV</sequence>
<dbReference type="AlphaFoldDB" id="A0A286C051"/>
<reference evidence="3" key="1">
    <citation type="submission" date="2017-09" db="EMBL/GenBank/DDBJ databases">
        <authorList>
            <person name="Varghese N."/>
            <person name="Submissions S."/>
        </authorList>
    </citation>
    <scope>NUCLEOTIDE SEQUENCE [LARGE SCALE GENOMIC DNA]</scope>
    <source>
        <strain evidence="3">JKS000234</strain>
    </source>
</reference>
<dbReference type="RefSeq" id="WP_141400265.1">
    <property type="nucleotide sequence ID" value="NZ_OCMY01000001.1"/>
</dbReference>
<dbReference type="OrthoDB" id="6517080at2"/>
<gene>
    <name evidence="2" type="ORF">SAMN06273570_4211</name>
</gene>
<proteinExistence type="predicted"/>
<evidence type="ECO:0000313" key="3">
    <source>
        <dbReference type="Proteomes" id="UP000219271"/>
    </source>
</evidence>
<evidence type="ECO:0000256" key="1">
    <source>
        <dbReference type="SAM" id="MobiDB-lite"/>
    </source>
</evidence>
<dbReference type="Proteomes" id="UP000219271">
    <property type="component" value="Unassembled WGS sequence"/>
</dbReference>
<evidence type="ECO:0000313" key="2">
    <source>
        <dbReference type="EMBL" id="SOD39757.1"/>
    </source>
</evidence>